<dbReference type="AlphaFoldDB" id="A0AAD3TH09"/>
<proteinExistence type="predicted"/>
<reference evidence="1" key="1">
    <citation type="submission" date="2023-05" db="EMBL/GenBank/DDBJ databases">
        <title>Nepenthes gracilis genome sequencing.</title>
        <authorList>
            <person name="Fukushima K."/>
        </authorList>
    </citation>
    <scope>NUCLEOTIDE SEQUENCE</scope>
    <source>
        <strain evidence="1">SING2019-196</strain>
    </source>
</reference>
<sequence>MPAYPCQILLATPGRLRDHLEHTAGFVTRLTGFCKDVERRIAATVPKQRQSLLLSAIVLEEVQQICHIALKSDREFINTMQEGSEETHSQVLLFCTIVMATTLVADPPSKLHLNAYEIHSRNSQSYLT</sequence>
<accession>A0AAD3TH09</accession>
<dbReference type="InterPro" id="IPR027417">
    <property type="entry name" value="P-loop_NTPase"/>
</dbReference>
<protein>
    <submittedName>
        <fullName evidence="1">Uncharacterized protein</fullName>
    </submittedName>
</protein>
<dbReference type="EMBL" id="BSYO01000035">
    <property type="protein sequence ID" value="GMH28939.1"/>
    <property type="molecule type" value="Genomic_DNA"/>
</dbReference>
<evidence type="ECO:0000313" key="1">
    <source>
        <dbReference type="EMBL" id="GMH28939.1"/>
    </source>
</evidence>
<dbReference type="SUPFAM" id="SSF52540">
    <property type="entry name" value="P-loop containing nucleoside triphosphate hydrolases"/>
    <property type="match status" value="1"/>
</dbReference>
<name>A0AAD3TH09_NEPGR</name>
<evidence type="ECO:0000313" key="2">
    <source>
        <dbReference type="Proteomes" id="UP001279734"/>
    </source>
</evidence>
<dbReference type="Proteomes" id="UP001279734">
    <property type="component" value="Unassembled WGS sequence"/>
</dbReference>
<gene>
    <name evidence="1" type="ORF">Nepgr_030782</name>
</gene>
<comment type="caution">
    <text evidence="1">The sequence shown here is derived from an EMBL/GenBank/DDBJ whole genome shotgun (WGS) entry which is preliminary data.</text>
</comment>
<dbReference type="Gene3D" id="3.40.50.300">
    <property type="entry name" value="P-loop containing nucleotide triphosphate hydrolases"/>
    <property type="match status" value="1"/>
</dbReference>
<keyword evidence="2" id="KW-1185">Reference proteome</keyword>
<organism evidence="1 2">
    <name type="scientific">Nepenthes gracilis</name>
    <name type="common">Slender pitcher plant</name>
    <dbReference type="NCBI Taxonomy" id="150966"/>
    <lineage>
        <taxon>Eukaryota</taxon>
        <taxon>Viridiplantae</taxon>
        <taxon>Streptophyta</taxon>
        <taxon>Embryophyta</taxon>
        <taxon>Tracheophyta</taxon>
        <taxon>Spermatophyta</taxon>
        <taxon>Magnoliopsida</taxon>
        <taxon>eudicotyledons</taxon>
        <taxon>Gunneridae</taxon>
        <taxon>Pentapetalae</taxon>
        <taxon>Caryophyllales</taxon>
        <taxon>Nepenthaceae</taxon>
        <taxon>Nepenthes</taxon>
    </lineage>
</organism>